<dbReference type="EMBL" id="SMFQ01000004">
    <property type="protein sequence ID" value="TCJ85234.1"/>
    <property type="molecule type" value="Genomic_DNA"/>
</dbReference>
<organism evidence="2 3">
    <name type="scientific">Cocleimonas flava</name>
    <dbReference type="NCBI Taxonomy" id="634765"/>
    <lineage>
        <taxon>Bacteria</taxon>
        <taxon>Pseudomonadati</taxon>
        <taxon>Pseudomonadota</taxon>
        <taxon>Gammaproteobacteria</taxon>
        <taxon>Thiotrichales</taxon>
        <taxon>Thiotrichaceae</taxon>
        <taxon>Cocleimonas</taxon>
    </lineage>
</organism>
<name>A0A4R1EYY8_9GAMM</name>
<dbReference type="RefSeq" id="WP_131906935.1">
    <property type="nucleotide sequence ID" value="NZ_BAAAFU010000001.1"/>
</dbReference>
<reference evidence="2 3" key="1">
    <citation type="submission" date="2019-03" db="EMBL/GenBank/DDBJ databases">
        <title>Genomic Encyclopedia of Type Strains, Phase IV (KMG-IV): sequencing the most valuable type-strain genomes for metagenomic binning, comparative biology and taxonomic classification.</title>
        <authorList>
            <person name="Goeker M."/>
        </authorList>
    </citation>
    <scope>NUCLEOTIDE SEQUENCE [LARGE SCALE GENOMIC DNA]</scope>
    <source>
        <strain evidence="2 3">DSM 24830</strain>
    </source>
</reference>
<feature type="domain" description="DUF3291" evidence="1">
    <location>
        <begin position="10"/>
        <end position="147"/>
    </location>
</feature>
<dbReference type="SUPFAM" id="SSF54909">
    <property type="entry name" value="Dimeric alpha+beta barrel"/>
    <property type="match status" value="1"/>
</dbReference>
<sequence>MKNKDISYHIAQINIAQAKADKDSEIMSGFISRLDEIHTLADNAPGFIWRLETEDGDDGSVSVFNDPLLLINMSVWRDIDSLRAFVYKSIHIELLQDRDAWFDKMGEIHQTLWWVPAGHIPTIQEGKDKLDQIREFGPTAEAFTFGKKFPSPT</sequence>
<protein>
    <submittedName>
        <fullName evidence="2">Uncharacterized protein DUF3291</fullName>
    </submittedName>
</protein>
<comment type="caution">
    <text evidence="2">The sequence shown here is derived from an EMBL/GenBank/DDBJ whole genome shotgun (WGS) entry which is preliminary data.</text>
</comment>
<evidence type="ECO:0000313" key="3">
    <source>
        <dbReference type="Proteomes" id="UP000294887"/>
    </source>
</evidence>
<dbReference type="AlphaFoldDB" id="A0A4R1EYY8"/>
<dbReference type="Pfam" id="PF11695">
    <property type="entry name" value="DUF3291"/>
    <property type="match status" value="1"/>
</dbReference>
<proteinExistence type="predicted"/>
<dbReference type="InterPro" id="IPR011008">
    <property type="entry name" value="Dimeric_a/b-barrel"/>
</dbReference>
<keyword evidence="3" id="KW-1185">Reference proteome</keyword>
<dbReference type="Proteomes" id="UP000294887">
    <property type="component" value="Unassembled WGS sequence"/>
</dbReference>
<evidence type="ECO:0000313" key="2">
    <source>
        <dbReference type="EMBL" id="TCJ85234.1"/>
    </source>
</evidence>
<dbReference type="InterPro" id="IPR021708">
    <property type="entry name" value="DUF3291"/>
</dbReference>
<accession>A0A4R1EYY8</accession>
<dbReference type="OrthoDB" id="2376237at2"/>
<gene>
    <name evidence="2" type="ORF">EV695_3201</name>
</gene>
<evidence type="ECO:0000259" key="1">
    <source>
        <dbReference type="Pfam" id="PF11695"/>
    </source>
</evidence>